<dbReference type="InterPro" id="IPR036691">
    <property type="entry name" value="Endo/exonu/phosph_ase_sf"/>
</dbReference>
<dbReference type="Pfam" id="PF03372">
    <property type="entry name" value="Exo_endo_phos"/>
    <property type="match status" value="1"/>
</dbReference>
<dbReference type="Proteomes" id="UP000005239">
    <property type="component" value="Unassembled WGS sequence"/>
</dbReference>
<accession>A0A8R1V741</accession>
<evidence type="ECO:0000256" key="1">
    <source>
        <dbReference type="SAM" id="MobiDB-lite"/>
    </source>
</evidence>
<evidence type="ECO:0000259" key="2">
    <source>
        <dbReference type="Pfam" id="PF03372"/>
    </source>
</evidence>
<name>A0A2A6BUU0_PRIPA</name>
<accession>A0A2A6BUU0</accession>
<dbReference type="PANTHER" id="PTHR43250:SF2">
    <property type="entry name" value="EXODEOXYRIBONUCLEASE III"/>
    <property type="match status" value="1"/>
</dbReference>
<evidence type="ECO:0000313" key="4">
    <source>
        <dbReference type="Proteomes" id="UP000005239"/>
    </source>
</evidence>
<gene>
    <name evidence="3" type="primary">WBGene00284751</name>
</gene>
<protein>
    <recommendedName>
        <fullName evidence="2">Endonuclease/exonuclease/phosphatase domain-containing protein</fullName>
    </recommendedName>
</protein>
<keyword evidence="4" id="KW-1185">Reference proteome</keyword>
<proteinExistence type="predicted"/>
<dbReference type="PANTHER" id="PTHR43250">
    <property type="entry name" value="EXODEOXYRIBONUCLEASE III"/>
    <property type="match status" value="1"/>
</dbReference>
<dbReference type="Gene3D" id="3.60.10.10">
    <property type="entry name" value="Endonuclease/exonuclease/phosphatase"/>
    <property type="match status" value="1"/>
</dbReference>
<dbReference type="OrthoDB" id="5852739at2759"/>
<sequence>MISDWQRRKSRTNGEKKDGMQMKRERRDGYGMTRRPIDESREGRNKMDRNDCLRVGSLNVGSLNGRSYEVVDMMKRRRIDVLCVQETNWVGQESRRIDGYQIVYVGLNNLRNGVAIFIAPKYTGIIVEVIRPEVQHALYDRIIGLILDVDGKSFGIKTHLFGALSILFVFFTLD</sequence>
<dbReference type="AlphaFoldDB" id="A0A2A6BUU0"/>
<dbReference type="SUPFAM" id="SSF56219">
    <property type="entry name" value="DNase I-like"/>
    <property type="match status" value="1"/>
</dbReference>
<organism evidence="3 4">
    <name type="scientific">Pristionchus pacificus</name>
    <name type="common">Parasitic nematode worm</name>
    <dbReference type="NCBI Taxonomy" id="54126"/>
    <lineage>
        <taxon>Eukaryota</taxon>
        <taxon>Metazoa</taxon>
        <taxon>Ecdysozoa</taxon>
        <taxon>Nematoda</taxon>
        <taxon>Chromadorea</taxon>
        <taxon>Rhabditida</taxon>
        <taxon>Rhabditina</taxon>
        <taxon>Diplogasteromorpha</taxon>
        <taxon>Diplogasteroidea</taxon>
        <taxon>Neodiplogasteridae</taxon>
        <taxon>Pristionchus</taxon>
    </lineage>
</organism>
<feature type="region of interest" description="Disordered" evidence="1">
    <location>
        <begin position="1"/>
        <end position="44"/>
    </location>
</feature>
<reference evidence="3" key="2">
    <citation type="submission" date="2022-06" db="UniProtKB">
        <authorList>
            <consortium name="EnsemblMetazoa"/>
        </authorList>
    </citation>
    <scope>IDENTIFICATION</scope>
    <source>
        <strain evidence="3">PS312</strain>
    </source>
</reference>
<evidence type="ECO:0000313" key="3">
    <source>
        <dbReference type="EnsemblMetazoa" id="PPA46382.1"/>
    </source>
</evidence>
<feature type="domain" description="Endonuclease/exonuclease/phosphatase" evidence="2">
    <location>
        <begin position="57"/>
        <end position="128"/>
    </location>
</feature>
<dbReference type="EnsemblMetazoa" id="PPA46382.1">
    <property type="protein sequence ID" value="PPA46382.1"/>
    <property type="gene ID" value="WBGene00284751"/>
</dbReference>
<feature type="compositionally biased region" description="Basic and acidic residues" evidence="1">
    <location>
        <begin position="12"/>
        <end position="44"/>
    </location>
</feature>
<reference evidence="4" key="1">
    <citation type="journal article" date="2008" name="Nat. Genet.">
        <title>The Pristionchus pacificus genome provides a unique perspective on nematode lifestyle and parasitism.</title>
        <authorList>
            <person name="Dieterich C."/>
            <person name="Clifton S.W."/>
            <person name="Schuster L.N."/>
            <person name="Chinwalla A."/>
            <person name="Delehaunty K."/>
            <person name="Dinkelacker I."/>
            <person name="Fulton L."/>
            <person name="Fulton R."/>
            <person name="Godfrey J."/>
            <person name="Minx P."/>
            <person name="Mitreva M."/>
            <person name="Roeseler W."/>
            <person name="Tian H."/>
            <person name="Witte H."/>
            <person name="Yang S.P."/>
            <person name="Wilson R.K."/>
            <person name="Sommer R.J."/>
        </authorList>
    </citation>
    <scope>NUCLEOTIDE SEQUENCE [LARGE SCALE GENOMIC DNA]</scope>
    <source>
        <strain evidence="4">PS312</strain>
    </source>
</reference>
<dbReference type="GO" id="GO:0006281">
    <property type="term" value="P:DNA repair"/>
    <property type="evidence" value="ECO:0007669"/>
    <property type="project" value="InterPro"/>
</dbReference>
<dbReference type="InterPro" id="IPR005135">
    <property type="entry name" value="Endo/exonuclease/phosphatase"/>
</dbReference>
<dbReference type="GO" id="GO:0008311">
    <property type="term" value="F:double-stranded DNA 3'-5' DNA exonuclease activity"/>
    <property type="evidence" value="ECO:0007669"/>
    <property type="project" value="InterPro"/>
</dbReference>
<dbReference type="InterPro" id="IPR037493">
    <property type="entry name" value="ExoIII-like"/>
</dbReference>